<comment type="caution">
    <text evidence="1">The sequence shown here is derived from an EMBL/GenBank/DDBJ whole genome shotgun (WGS) entry which is preliminary data.</text>
</comment>
<evidence type="ECO:0000313" key="2">
    <source>
        <dbReference type="Proteomes" id="UP000322873"/>
    </source>
</evidence>
<dbReference type="EMBL" id="VICG01000004">
    <property type="protein sequence ID" value="KAA8572477.1"/>
    <property type="molecule type" value="Genomic_DNA"/>
</dbReference>
<gene>
    <name evidence="1" type="ORF">EYC84_003097</name>
</gene>
<sequence>MRLEQAIRLPTMCAQSQKEPIECKLLKRLSNSEDWLKGPILEKQRSPADATLTNGLSRFPLNMIYGLYPRVHWCTLICAMFHGS</sequence>
<dbReference type="Proteomes" id="UP000322873">
    <property type="component" value="Unassembled WGS sequence"/>
</dbReference>
<name>A0A5M9JUW9_MONFR</name>
<dbReference type="AlphaFoldDB" id="A0A5M9JUW9"/>
<evidence type="ECO:0000313" key="1">
    <source>
        <dbReference type="EMBL" id="KAA8572477.1"/>
    </source>
</evidence>
<accession>A0A5M9JUW9</accession>
<proteinExistence type="predicted"/>
<organism evidence="1 2">
    <name type="scientific">Monilinia fructicola</name>
    <name type="common">Brown rot fungus</name>
    <name type="synonym">Ciboria fructicola</name>
    <dbReference type="NCBI Taxonomy" id="38448"/>
    <lineage>
        <taxon>Eukaryota</taxon>
        <taxon>Fungi</taxon>
        <taxon>Dikarya</taxon>
        <taxon>Ascomycota</taxon>
        <taxon>Pezizomycotina</taxon>
        <taxon>Leotiomycetes</taxon>
        <taxon>Helotiales</taxon>
        <taxon>Sclerotiniaceae</taxon>
        <taxon>Monilinia</taxon>
    </lineage>
</organism>
<protein>
    <submittedName>
        <fullName evidence="1">Uncharacterized protein</fullName>
    </submittedName>
</protein>
<reference evidence="1 2" key="1">
    <citation type="submission" date="2019-06" db="EMBL/GenBank/DDBJ databases">
        <title>Genome Sequence of the Brown Rot Fungal Pathogen Monilinia fructicola.</title>
        <authorList>
            <person name="De Miccolis Angelini R.M."/>
            <person name="Landi L."/>
            <person name="Abate D."/>
            <person name="Pollastro S."/>
            <person name="Romanazzi G."/>
            <person name="Faretra F."/>
        </authorList>
    </citation>
    <scope>NUCLEOTIDE SEQUENCE [LARGE SCALE GENOMIC DNA]</scope>
    <source>
        <strain evidence="1 2">Mfrc123</strain>
    </source>
</reference>
<keyword evidence="2" id="KW-1185">Reference proteome</keyword>